<dbReference type="Gene3D" id="3.30.70.1440">
    <property type="entry name" value="Multidrug efflux transporter AcrB pore domain"/>
    <property type="match status" value="1"/>
</dbReference>
<feature type="transmembrane region" description="Helical" evidence="1">
    <location>
        <begin position="987"/>
        <end position="1010"/>
    </location>
</feature>
<dbReference type="InterPro" id="IPR027463">
    <property type="entry name" value="AcrB_DN_DC_subdom"/>
</dbReference>
<dbReference type="Gene3D" id="3.30.2090.10">
    <property type="entry name" value="Multidrug efflux transporter AcrB TolC docking domain, DN and DC subdomains"/>
    <property type="match status" value="2"/>
</dbReference>
<dbReference type="GO" id="GO:0005886">
    <property type="term" value="C:plasma membrane"/>
    <property type="evidence" value="ECO:0007669"/>
    <property type="project" value="TreeGrafter"/>
</dbReference>
<proteinExistence type="predicted"/>
<dbReference type="Gene3D" id="3.30.70.1320">
    <property type="entry name" value="Multidrug efflux transporter AcrB pore domain like"/>
    <property type="match status" value="1"/>
</dbReference>
<dbReference type="PANTHER" id="PTHR32063:SF0">
    <property type="entry name" value="SWARMING MOTILITY PROTEIN SWRC"/>
    <property type="match status" value="1"/>
</dbReference>
<dbReference type="GO" id="GO:0042910">
    <property type="term" value="F:xenobiotic transmembrane transporter activity"/>
    <property type="evidence" value="ECO:0007669"/>
    <property type="project" value="TreeGrafter"/>
</dbReference>
<dbReference type="PANTHER" id="PTHR32063">
    <property type="match status" value="1"/>
</dbReference>
<dbReference type="SUPFAM" id="SSF82693">
    <property type="entry name" value="Multidrug efflux transporter AcrB pore domain, PN1, PN2, PC1 and PC2 subdomains"/>
    <property type="match status" value="3"/>
</dbReference>
<dbReference type="SUPFAM" id="SSF82866">
    <property type="entry name" value="Multidrug efflux transporter AcrB transmembrane domain"/>
    <property type="match status" value="2"/>
</dbReference>
<organism evidence="2 3">
    <name type="scientific">Solimicrobium silvestre</name>
    <dbReference type="NCBI Taxonomy" id="2099400"/>
    <lineage>
        <taxon>Bacteria</taxon>
        <taxon>Pseudomonadati</taxon>
        <taxon>Pseudomonadota</taxon>
        <taxon>Betaproteobacteria</taxon>
        <taxon>Burkholderiales</taxon>
        <taxon>Oxalobacteraceae</taxon>
        <taxon>Solimicrobium</taxon>
    </lineage>
</organism>
<name>A0A2S9H509_9BURK</name>
<dbReference type="Gene3D" id="1.20.1640.10">
    <property type="entry name" value="Multidrug efflux transporter AcrB transmembrane domain"/>
    <property type="match status" value="2"/>
</dbReference>
<feature type="transmembrane region" description="Helical" evidence="1">
    <location>
        <begin position="336"/>
        <end position="353"/>
    </location>
</feature>
<gene>
    <name evidence="2" type="ORF">S2091_0242</name>
</gene>
<feature type="transmembrane region" description="Helical" evidence="1">
    <location>
        <begin position="882"/>
        <end position="901"/>
    </location>
</feature>
<protein>
    <submittedName>
        <fullName evidence="2">Cation/multidrug efflux pump</fullName>
    </submittedName>
</protein>
<feature type="transmembrane region" description="Helical" evidence="1">
    <location>
        <begin position="12"/>
        <end position="29"/>
    </location>
</feature>
<feature type="transmembrane region" description="Helical" evidence="1">
    <location>
        <begin position="360"/>
        <end position="380"/>
    </location>
</feature>
<dbReference type="RefSeq" id="WP_105529951.1">
    <property type="nucleotide sequence ID" value="NZ_PUGF01000001.1"/>
</dbReference>
<dbReference type="Gene3D" id="3.30.70.1430">
    <property type="entry name" value="Multidrug efflux transporter AcrB pore domain"/>
    <property type="match status" value="2"/>
</dbReference>
<feature type="transmembrane region" description="Helical" evidence="1">
    <location>
        <begin position="956"/>
        <end position="975"/>
    </location>
</feature>
<keyword evidence="1" id="KW-0472">Membrane</keyword>
<accession>A0A2S9H509</accession>
<evidence type="ECO:0000313" key="3">
    <source>
        <dbReference type="Proteomes" id="UP000237839"/>
    </source>
</evidence>
<sequence length="1039" mass="113317">MWITKVSINHPVFATMVMVGLMVLGLFSYQKLGVEKMPNVEIPGLFISVQYPGTAPEAIETDITKPIEEAVNTVNGIKRILSSSYEGRSQTYIEFNLNVNMDRAVQDVRDKVASVRPGFPKNVKEPFISRFDGDNAQPVTTLGITSKSRSLRDLSTLTEQIIVKRLQGVPGVGKVDVGGTVARQILVELNPAKMTAMNVGVDEVVAAIQATNQDMPAGRISLDGFDKLVRIEGKLKDPRSFGKIIVARRFDNPVLLEQVADIIDGAREEASISRINGEPAINLNIVKIQDANIVDVGNAIKETVAELKKNLPEDVEIQTVFDSASEVKGSLDRVKSTIMEGAALTILIVFLFLHSWRSTIITGLTLPISVIATFIALHAFGFTLNFLTLMALSLCIGLLIDDAIVVRENIVRHFAMGKSHIQAARDGTNEIGLAVTATTLAIVAVFVPVAFMDGIIGRFFFQFGVTVAVAVLVSLFVSFTLDPMLSSIWQDPVESRFKYLPWLERLMQKIEIGIEALHVVYGRILESALRWRKTTLMFAFGLFIGSFFLLPFIGTDMMPDTDNGFIQLKFKTPVGSSLAYNNSKLLQVEAALREFKEIKTINTTVGSDGNRNESTVGLKLVDLKTTQRPSQKQIEQLIRRRLSSIPGADLSVGFDKPIYVAILGPDPDKLKEVVNHVMQKIAAIKGITELENSMTASNPSVTVKVNNELASDLGLSIQQIGTALRPFIEGDTTNHWLAPDGQNYEINVQLPKSGREKIADLADLSVASNRLTADGKVMMIPLRQVVEFIPSNSPQVIKRQNLQRRVGIYANVDGRTTGDVGTDVQKLVSTIQLPPGYSFDVGGQTKDMQDSFMSAVAALGIAVIFIYLVLASQFGSFLQPLAIMVSLPLSLIGVFSALLITGSTLNIFSIIGFIMLMGLVTKNAILLVDFTNQAQRHGATQHDALLEAGQVRLRPIMMTTLAMLFGMLPMAIGVGEGGELQAPMGRAVIGGIITSTLLTLVVVPVAYSYLDSWGKRALRIFKGKGHHDVVEVKSVVVTE</sequence>
<feature type="transmembrane region" description="Helical" evidence="1">
    <location>
        <begin position="427"/>
        <end position="447"/>
    </location>
</feature>
<keyword evidence="1" id="KW-0812">Transmembrane</keyword>
<dbReference type="EMBL" id="PUGF01000001">
    <property type="protein sequence ID" value="PRC95047.1"/>
    <property type="molecule type" value="Genomic_DNA"/>
</dbReference>
<feature type="transmembrane region" description="Helical" evidence="1">
    <location>
        <begin position="535"/>
        <end position="553"/>
    </location>
</feature>
<reference evidence="2 3" key="1">
    <citation type="submission" date="2018-02" db="EMBL/GenBank/DDBJ databases">
        <title>Solimicrobium silvestre gen. nov., sp. nov., isolated from alpine forest soil.</title>
        <authorList>
            <person name="Margesin R."/>
            <person name="Albuquerque L."/>
            <person name="Zhang D.-C."/>
            <person name="Froufe H.J.C."/>
            <person name="Severino R."/>
            <person name="Roxo I."/>
            <person name="Egas C."/>
            <person name="Da Costa M.S."/>
        </authorList>
    </citation>
    <scope>NUCLEOTIDE SEQUENCE [LARGE SCALE GENOMIC DNA]</scope>
    <source>
        <strain evidence="2 3">S20-91</strain>
    </source>
</reference>
<dbReference type="AlphaFoldDB" id="A0A2S9H509"/>
<dbReference type="OrthoDB" id="9177212at2"/>
<feature type="transmembrane region" description="Helical" evidence="1">
    <location>
        <begin position="852"/>
        <end position="870"/>
    </location>
</feature>
<feature type="transmembrane region" description="Helical" evidence="1">
    <location>
        <begin position="907"/>
        <end position="928"/>
    </location>
</feature>
<evidence type="ECO:0000256" key="1">
    <source>
        <dbReference type="SAM" id="Phobius"/>
    </source>
</evidence>
<dbReference type="Proteomes" id="UP000237839">
    <property type="component" value="Unassembled WGS sequence"/>
</dbReference>
<dbReference type="PRINTS" id="PR00702">
    <property type="entry name" value="ACRIFLAVINRP"/>
</dbReference>
<comment type="caution">
    <text evidence="2">The sequence shown here is derived from an EMBL/GenBank/DDBJ whole genome shotgun (WGS) entry which is preliminary data.</text>
</comment>
<feature type="transmembrane region" description="Helical" evidence="1">
    <location>
        <begin position="386"/>
        <end position="406"/>
    </location>
</feature>
<dbReference type="SUPFAM" id="SSF82714">
    <property type="entry name" value="Multidrug efflux transporter AcrB TolC docking domain, DN and DC subdomains"/>
    <property type="match status" value="2"/>
</dbReference>
<keyword evidence="1" id="KW-1133">Transmembrane helix</keyword>
<evidence type="ECO:0000313" key="2">
    <source>
        <dbReference type="EMBL" id="PRC95047.1"/>
    </source>
</evidence>
<dbReference type="InterPro" id="IPR001036">
    <property type="entry name" value="Acrflvin-R"/>
</dbReference>
<dbReference type="Pfam" id="PF00873">
    <property type="entry name" value="ACR_tran"/>
    <property type="match status" value="1"/>
</dbReference>
<keyword evidence="3" id="KW-1185">Reference proteome</keyword>
<feature type="transmembrane region" description="Helical" evidence="1">
    <location>
        <begin position="459"/>
        <end position="481"/>
    </location>
</feature>